<dbReference type="SUPFAM" id="SSF51905">
    <property type="entry name" value="FAD/NAD(P)-binding domain"/>
    <property type="match status" value="1"/>
</dbReference>
<accession>A0A1X1R5S0</accession>
<keyword evidence="6" id="KW-0560">Oxidoreductase</keyword>
<dbReference type="Proteomes" id="UP000193484">
    <property type="component" value="Unassembled WGS sequence"/>
</dbReference>
<dbReference type="Gene3D" id="3.50.50.60">
    <property type="entry name" value="FAD/NAD(P)-binding domain"/>
    <property type="match status" value="2"/>
</dbReference>
<dbReference type="STRING" id="1793.AWC04_16130"/>
<proteinExistence type="inferred from homology"/>
<evidence type="ECO:0000256" key="6">
    <source>
        <dbReference type="ARBA" id="ARBA00023002"/>
    </source>
</evidence>
<name>A0A1X1R5S0_MYCFA</name>
<comment type="caution">
    <text evidence="7">The sequence shown here is derived from an EMBL/GenBank/DDBJ whole genome shotgun (WGS) entry which is preliminary data.</text>
</comment>
<dbReference type="GO" id="GO:0016709">
    <property type="term" value="F:oxidoreductase activity, acting on paired donors, with incorporation or reduction of molecular oxygen, NAD(P)H as one donor, and incorporation of one atom of oxygen"/>
    <property type="evidence" value="ECO:0007669"/>
    <property type="project" value="UniProtKB-ARBA"/>
</dbReference>
<dbReference type="Pfam" id="PF13738">
    <property type="entry name" value="Pyr_redox_3"/>
    <property type="match status" value="1"/>
</dbReference>
<dbReference type="EMBL" id="LQOJ01000050">
    <property type="protein sequence ID" value="ORV00073.1"/>
    <property type="molecule type" value="Genomic_DNA"/>
</dbReference>
<keyword evidence="5" id="KW-0521">NADP</keyword>
<dbReference type="AlphaFoldDB" id="A0A1X1R5S0"/>
<protein>
    <submittedName>
        <fullName evidence="7">Monooxygenase</fullName>
    </submittedName>
</protein>
<evidence type="ECO:0000256" key="3">
    <source>
        <dbReference type="ARBA" id="ARBA00022630"/>
    </source>
</evidence>
<keyword evidence="8" id="KW-1185">Reference proteome</keyword>
<keyword evidence="3" id="KW-0285">Flavoprotein</keyword>
<gene>
    <name evidence="7" type="ORF">AWC04_16130</name>
</gene>
<dbReference type="InterPro" id="IPR036188">
    <property type="entry name" value="FAD/NAD-bd_sf"/>
</dbReference>
<sequence>MTEAVTECGPTEVPQDVDIEAMRARYAAERQKRVRTEGAAQYLDLDGDLADLYELDPYTPVTPRDRIDNDVEVLVLGGGFAGLLAGAYLKKAGVTDIRVIDMAGDFGGVWYWNRFPGIQCDNDAYCYIPMLEELGFVPSKKFADGAEIFAHCQRMAKHFGLYDGAIFSTQVETLRWDDDLRRWRVTTNRGDELRARFVVMAQGSYNKPKLPGIPGIQEYLAAGGHAFHSARWDYDYTGGDGTGGLHKLAGKRVALVGTGATGVQLVPHLGRDAKELIVFQRTPSSVDARSNPPTDPQWAAELQPGWQEERKRNFHNWSPFVGVVFGQPDLVCDFWTELGRNMSARIAGAENPAALGLEEIMAIREEEDYKIMERLRRRIDDLVDDPQTAEALKPYYRFMCKRPTSSETYLPAFNLPNVRLVDVSETKGVERLTEKGIVADGVEYEVDCVVFASGFEISTELSRRYAIDRIEGRDGLSLFDYWHDRYQTLHGMTSRGFPNQFFTGFIQGGVSANTTAMFEQQAEHIAYIIAEAQKRGAGTVEPSEAGQQGWVDTVRELALDNSAFELSCTPGYYNNEGRGAAVNNGGFLGDFYSPGFYEFGDLLAQWRDRGDLEGLELT</sequence>
<evidence type="ECO:0000256" key="1">
    <source>
        <dbReference type="ARBA" id="ARBA00001974"/>
    </source>
</evidence>
<dbReference type="PANTHER" id="PTHR43098">
    <property type="entry name" value="L-ORNITHINE N(5)-MONOOXYGENASE-RELATED"/>
    <property type="match status" value="1"/>
</dbReference>
<evidence type="ECO:0000256" key="2">
    <source>
        <dbReference type="ARBA" id="ARBA00010139"/>
    </source>
</evidence>
<evidence type="ECO:0000256" key="4">
    <source>
        <dbReference type="ARBA" id="ARBA00022827"/>
    </source>
</evidence>
<dbReference type="PANTHER" id="PTHR43098:SF2">
    <property type="entry name" value="FAD-BINDING MONOOXYGENASE AUSB-RELATED"/>
    <property type="match status" value="1"/>
</dbReference>
<comment type="similarity">
    <text evidence="2">Belongs to the FAD-binding monooxygenase family.</text>
</comment>
<dbReference type="RefSeq" id="WP_085098815.1">
    <property type="nucleotide sequence ID" value="NZ_AP022603.1"/>
</dbReference>
<organism evidence="7 8">
    <name type="scientific">Mycolicibacterium fallax</name>
    <name type="common">Mycobacterium fallax</name>
    <dbReference type="NCBI Taxonomy" id="1793"/>
    <lineage>
        <taxon>Bacteria</taxon>
        <taxon>Bacillati</taxon>
        <taxon>Actinomycetota</taxon>
        <taxon>Actinomycetes</taxon>
        <taxon>Mycobacteriales</taxon>
        <taxon>Mycobacteriaceae</taxon>
        <taxon>Mycolicibacterium</taxon>
    </lineage>
</organism>
<dbReference type="OrthoDB" id="5168853at2"/>
<evidence type="ECO:0000256" key="5">
    <source>
        <dbReference type="ARBA" id="ARBA00022857"/>
    </source>
</evidence>
<keyword evidence="7" id="KW-0503">Monooxygenase</keyword>
<dbReference type="InterPro" id="IPR050775">
    <property type="entry name" value="FAD-binding_Monooxygenases"/>
</dbReference>
<evidence type="ECO:0000313" key="8">
    <source>
        <dbReference type="Proteomes" id="UP000193484"/>
    </source>
</evidence>
<evidence type="ECO:0000313" key="7">
    <source>
        <dbReference type="EMBL" id="ORV00073.1"/>
    </source>
</evidence>
<comment type="cofactor">
    <cofactor evidence="1">
        <name>FAD</name>
        <dbReference type="ChEBI" id="CHEBI:57692"/>
    </cofactor>
</comment>
<reference evidence="7 8" key="1">
    <citation type="submission" date="2016-01" db="EMBL/GenBank/DDBJ databases">
        <title>The new phylogeny of the genus Mycobacterium.</title>
        <authorList>
            <person name="Tarcisio F."/>
            <person name="Conor M."/>
            <person name="Antonella G."/>
            <person name="Elisabetta G."/>
            <person name="Giulia F.S."/>
            <person name="Sara T."/>
            <person name="Anna F."/>
            <person name="Clotilde B."/>
            <person name="Roberto B."/>
            <person name="Veronica D.S."/>
            <person name="Fabio R."/>
            <person name="Monica P."/>
            <person name="Olivier J."/>
            <person name="Enrico T."/>
            <person name="Nicola S."/>
        </authorList>
    </citation>
    <scope>NUCLEOTIDE SEQUENCE [LARGE SCALE GENOMIC DNA]</scope>
    <source>
        <strain evidence="7 8">DSM 44179</strain>
    </source>
</reference>
<keyword evidence="4" id="KW-0274">FAD</keyword>